<reference evidence="1 2" key="1">
    <citation type="journal article" date="2010" name="J. Bacteriol.">
        <title>Genome sequences of Oceanicola granulosus HTCC2516(T) and Oceanicola batsensis HTCC2597(TDelta).</title>
        <authorList>
            <person name="Thrash J.C."/>
            <person name="Cho J.C."/>
            <person name="Vergin K.L."/>
            <person name="Giovannoni S.J."/>
        </authorList>
    </citation>
    <scope>NUCLEOTIDE SEQUENCE [LARGE SCALE GENOMIC DNA]</scope>
    <source>
        <strain evidence="2">ATCC BAA-863 / DSM 15984 / KCTC 12145 / HTCC2597</strain>
    </source>
</reference>
<organism evidence="1 2">
    <name type="scientific">Pseudooceanicola batsensis (strain ATCC BAA-863 / DSM 15984 / KCTC 12145 / HTCC2597)</name>
    <name type="common">Oceanicola batsensis</name>
    <dbReference type="NCBI Taxonomy" id="252305"/>
    <lineage>
        <taxon>Bacteria</taxon>
        <taxon>Pseudomonadati</taxon>
        <taxon>Pseudomonadota</taxon>
        <taxon>Alphaproteobacteria</taxon>
        <taxon>Rhodobacterales</taxon>
        <taxon>Paracoccaceae</taxon>
        <taxon>Pseudooceanicola</taxon>
    </lineage>
</organism>
<protein>
    <submittedName>
        <fullName evidence="1">Uncharacterized protein</fullName>
    </submittedName>
</protein>
<comment type="caution">
    <text evidence="1">The sequence shown here is derived from an EMBL/GenBank/DDBJ whole genome shotgun (WGS) entry which is preliminary data.</text>
</comment>
<dbReference type="EMBL" id="AAMO01000008">
    <property type="protein sequence ID" value="EAQ02387.1"/>
    <property type="molecule type" value="Genomic_DNA"/>
</dbReference>
<dbReference type="HOGENOM" id="CLU_086026_0_0_5"/>
<dbReference type="Proteomes" id="UP000004318">
    <property type="component" value="Unassembled WGS sequence"/>
</dbReference>
<evidence type="ECO:0000313" key="1">
    <source>
        <dbReference type="EMBL" id="EAQ02387.1"/>
    </source>
</evidence>
<sequence length="266" mass="27155">MPDPDGPVLADSVTRLGPDAAGRVVVSGSHGGTYATWLACRSGCRAVILHDAGVGLDEAGIGGLAWLERLGLAAAAVDHASAPIGQAERMLDRGRISHANAQAAACGLRPGMPCREAARRLAAAPERHGPCPEVAEARDVLHLPAARRPLVLIDSASLVRPEDEGAVIVTGSHGALFGTDPRNALKVDARLALFNDAGGGPGTGRLAPLEQRGIAAATVAANSARIGDARSSWQDGVVSAANRPARDLGARPGLPASDLVARFLDM</sequence>
<dbReference type="AlphaFoldDB" id="A3U0U6"/>
<accession>A3U0U6</accession>
<name>A3U0U6_PSEBH</name>
<evidence type="ECO:0000313" key="2">
    <source>
        <dbReference type="Proteomes" id="UP000004318"/>
    </source>
</evidence>
<gene>
    <name evidence="1" type="ORF">OB2597_19931</name>
</gene>
<keyword evidence="2" id="KW-1185">Reference proteome</keyword>
<dbReference type="STRING" id="252305.OB2597_19931"/>
<proteinExistence type="predicted"/>
<dbReference type="RefSeq" id="WP_009803929.1">
    <property type="nucleotide sequence ID" value="NZ_AAMO01000008.1"/>
</dbReference>